<keyword evidence="2" id="KW-1185">Reference proteome</keyword>
<dbReference type="PROSITE" id="PS51257">
    <property type="entry name" value="PROKAR_LIPOPROTEIN"/>
    <property type="match status" value="1"/>
</dbReference>
<comment type="caution">
    <text evidence="1">The sequence shown here is derived from an EMBL/GenBank/DDBJ whole genome shotgun (WGS) entry which is preliminary data.</text>
</comment>
<dbReference type="HOGENOM" id="CLU_2851280_0_0_1"/>
<accession>L8WPN7</accession>
<name>L8WPN7_THACA</name>
<dbReference type="Proteomes" id="UP000011668">
    <property type="component" value="Unassembled WGS sequence"/>
</dbReference>
<dbReference type="EMBL" id="AFRT01001567">
    <property type="protein sequence ID" value="ELU39960.1"/>
    <property type="molecule type" value="Genomic_DNA"/>
</dbReference>
<protein>
    <submittedName>
        <fullName evidence="1">Uncharacterized protein</fullName>
    </submittedName>
</protein>
<dbReference type="AlphaFoldDB" id="L8WPN7"/>
<organism evidence="1 2">
    <name type="scientific">Thanatephorus cucumeris (strain AG1-IA)</name>
    <name type="common">Rice sheath blight fungus</name>
    <name type="synonym">Rhizoctonia solani</name>
    <dbReference type="NCBI Taxonomy" id="983506"/>
    <lineage>
        <taxon>Eukaryota</taxon>
        <taxon>Fungi</taxon>
        <taxon>Dikarya</taxon>
        <taxon>Basidiomycota</taxon>
        <taxon>Agaricomycotina</taxon>
        <taxon>Agaricomycetes</taxon>
        <taxon>Cantharellales</taxon>
        <taxon>Ceratobasidiaceae</taxon>
        <taxon>Rhizoctonia</taxon>
        <taxon>Rhizoctonia solani AG-1</taxon>
    </lineage>
</organism>
<reference evidence="1 2" key="1">
    <citation type="journal article" date="2013" name="Nat. Commun.">
        <title>The evolution and pathogenic mechanisms of the rice sheath blight pathogen.</title>
        <authorList>
            <person name="Zheng A."/>
            <person name="Lin R."/>
            <person name="Xu L."/>
            <person name="Qin P."/>
            <person name="Tang C."/>
            <person name="Ai P."/>
            <person name="Zhang D."/>
            <person name="Liu Y."/>
            <person name="Sun Z."/>
            <person name="Feng H."/>
            <person name="Wang Y."/>
            <person name="Chen Y."/>
            <person name="Liang X."/>
            <person name="Fu R."/>
            <person name="Li Q."/>
            <person name="Zhang J."/>
            <person name="Yu X."/>
            <person name="Xie Z."/>
            <person name="Ding L."/>
            <person name="Guan P."/>
            <person name="Tang J."/>
            <person name="Liang Y."/>
            <person name="Wang S."/>
            <person name="Deng Q."/>
            <person name="Li S."/>
            <person name="Zhu J."/>
            <person name="Wang L."/>
            <person name="Liu H."/>
            <person name="Li P."/>
        </authorList>
    </citation>
    <scope>NUCLEOTIDE SEQUENCE [LARGE SCALE GENOMIC DNA]</scope>
    <source>
        <strain evidence="2">AG-1 IA</strain>
    </source>
</reference>
<evidence type="ECO:0000313" key="2">
    <source>
        <dbReference type="Proteomes" id="UP000011668"/>
    </source>
</evidence>
<sequence length="65" mass="7220">MPKLVVGIAISASTQMLAYLVYACRVERMRCFLGNYFDPHIPSILIALKASTYVPVRPPGGRRLP</sequence>
<evidence type="ECO:0000313" key="1">
    <source>
        <dbReference type="EMBL" id="ELU39960.1"/>
    </source>
</evidence>
<gene>
    <name evidence="1" type="ORF">AG1IA_06010</name>
</gene>
<proteinExistence type="predicted"/>